<dbReference type="GO" id="GO:0000160">
    <property type="term" value="P:phosphorelay signal transduction system"/>
    <property type="evidence" value="ECO:0007669"/>
    <property type="project" value="InterPro"/>
</dbReference>
<keyword evidence="1" id="KW-0597">Phosphoprotein</keyword>
<reference evidence="3 4" key="1">
    <citation type="submission" date="2018-12" db="EMBL/GenBank/DDBJ databases">
        <title>Rubrispira sanarue gen. nov., sp., nov., a member of the order Silvanigrellales, isolated from a brackish lake in Hamamatsu Japan.</title>
        <authorList>
            <person name="Maejima Y."/>
            <person name="Iino T."/>
            <person name="Muraguchi Y."/>
            <person name="Fukuda K."/>
            <person name="Nojiri H."/>
            <person name="Ohkuma M."/>
            <person name="Moriuchi R."/>
            <person name="Dohra H."/>
            <person name="Kimbara K."/>
            <person name="Shintani M."/>
        </authorList>
    </citation>
    <scope>NUCLEOTIDE SEQUENCE [LARGE SCALE GENOMIC DNA]</scope>
    <source>
        <strain evidence="3 4">RF1110005</strain>
    </source>
</reference>
<dbReference type="SMART" id="SM00073">
    <property type="entry name" value="HPT"/>
    <property type="match status" value="1"/>
</dbReference>
<evidence type="ECO:0000313" key="3">
    <source>
        <dbReference type="EMBL" id="BBH52032.1"/>
    </source>
</evidence>
<dbReference type="KEGG" id="sbf:JCM31447_04690"/>
<sequence length="100" mass="11400">MGKKNSLVLDKDFEEIIPEFLIKRKSDIAMIRKALEEQNFSLIESLGHKLKGTCGSYGFKELSVLGKKIEDAAKIKKEPNILKSIEKIENYIANVDIKFE</sequence>
<feature type="domain" description="HPt" evidence="2">
    <location>
        <begin position="9"/>
        <end position="100"/>
    </location>
</feature>
<dbReference type="GO" id="GO:0004672">
    <property type="term" value="F:protein kinase activity"/>
    <property type="evidence" value="ECO:0007669"/>
    <property type="project" value="UniProtKB-ARBA"/>
</dbReference>
<dbReference type="InterPro" id="IPR036641">
    <property type="entry name" value="HPT_dom_sf"/>
</dbReference>
<name>A0A4P2VT45_FLUSA</name>
<proteinExistence type="predicted"/>
<dbReference type="Gene3D" id="1.20.120.160">
    <property type="entry name" value="HPT domain"/>
    <property type="match status" value="1"/>
</dbReference>
<evidence type="ECO:0000259" key="2">
    <source>
        <dbReference type="PROSITE" id="PS50894"/>
    </source>
</evidence>
<keyword evidence="4" id="KW-1185">Reference proteome</keyword>
<dbReference type="Proteomes" id="UP000291236">
    <property type="component" value="Chromosome"/>
</dbReference>
<evidence type="ECO:0000256" key="1">
    <source>
        <dbReference type="PROSITE-ProRule" id="PRU00110"/>
    </source>
</evidence>
<dbReference type="InterPro" id="IPR008207">
    <property type="entry name" value="Sig_transdc_His_kin_Hpt_dom"/>
</dbReference>
<organism evidence="3 4">
    <name type="scientific">Fluviispira sanaruensis</name>
    <dbReference type="NCBI Taxonomy" id="2493639"/>
    <lineage>
        <taxon>Bacteria</taxon>
        <taxon>Pseudomonadati</taxon>
        <taxon>Bdellovibrionota</taxon>
        <taxon>Oligoflexia</taxon>
        <taxon>Silvanigrellales</taxon>
        <taxon>Silvanigrellaceae</taxon>
        <taxon>Fluviispira</taxon>
    </lineage>
</organism>
<protein>
    <submittedName>
        <fullName evidence="3">Hpt domain-containing protein</fullName>
    </submittedName>
</protein>
<gene>
    <name evidence="3" type="ORF">JCM31447_04690</name>
</gene>
<dbReference type="EMBL" id="AP019368">
    <property type="protein sequence ID" value="BBH52032.1"/>
    <property type="molecule type" value="Genomic_DNA"/>
</dbReference>
<dbReference type="AlphaFoldDB" id="A0A4P2VT45"/>
<accession>A0A4P2VT45</accession>
<feature type="modified residue" description="Phosphohistidine" evidence="1">
    <location>
        <position position="48"/>
    </location>
</feature>
<dbReference type="PROSITE" id="PS50894">
    <property type="entry name" value="HPT"/>
    <property type="match status" value="1"/>
</dbReference>
<dbReference type="SUPFAM" id="SSF47226">
    <property type="entry name" value="Histidine-containing phosphotransfer domain, HPT domain"/>
    <property type="match status" value="1"/>
</dbReference>
<dbReference type="RefSeq" id="WP_172603731.1">
    <property type="nucleotide sequence ID" value="NZ_AP019368.1"/>
</dbReference>
<dbReference type="Pfam" id="PF01627">
    <property type="entry name" value="Hpt"/>
    <property type="match status" value="1"/>
</dbReference>
<evidence type="ECO:0000313" key="4">
    <source>
        <dbReference type="Proteomes" id="UP000291236"/>
    </source>
</evidence>